<comment type="caution">
    <text evidence="3">The sequence shown here is derived from an EMBL/GenBank/DDBJ whole genome shotgun (WGS) entry which is preliminary data.</text>
</comment>
<feature type="compositionally biased region" description="Low complexity" evidence="1">
    <location>
        <begin position="222"/>
        <end position="240"/>
    </location>
</feature>
<feature type="compositionally biased region" description="Basic and acidic residues" evidence="1">
    <location>
        <begin position="192"/>
        <end position="205"/>
    </location>
</feature>
<dbReference type="CDD" id="cd16118">
    <property type="entry name" value="UBX2_UBXN9"/>
    <property type="match status" value="1"/>
</dbReference>
<evidence type="ECO:0000256" key="1">
    <source>
        <dbReference type="SAM" id="MobiDB-lite"/>
    </source>
</evidence>
<name>A0A819C6T7_9BILA</name>
<dbReference type="GO" id="GO:0042593">
    <property type="term" value="P:glucose homeostasis"/>
    <property type="evidence" value="ECO:0007669"/>
    <property type="project" value="TreeGrafter"/>
</dbReference>
<dbReference type="PANTHER" id="PTHR46467:SF1">
    <property type="entry name" value="TETHER CONTAINING UBX DOMAIN FOR GLUT4"/>
    <property type="match status" value="1"/>
</dbReference>
<feature type="region of interest" description="Disordered" evidence="1">
    <location>
        <begin position="294"/>
        <end position="321"/>
    </location>
</feature>
<feature type="compositionally biased region" description="Polar residues" evidence="1">
    <location>
        <begin position="543"/>
        <end position="561"/>
    </location>
</feature>
<dbReference type="CDD" id="cd16105">
    <property type="entry name" value="Ubl_ASPSCR1_like"/>
    <property type="match status" value="1"/>
</dbReference>
<proteinExistence type="predicted"/>
<gene>
    <name evidence="3" type="ORF">JBS370_LOCUS16066</name>
</gene>
<dbReference type="EMBL" id="CAJOBD010001583">
    <property type="protein sequence ID" value="CAF3814436.1"/>
    <property type="molecule type" value="Genomic_DNA"/>
</dbReference>
<dbReference type="Proteomes" id="UP000663836">
    <property type="component" value="Unassembled WGS sequence"/>
</dbReference>
<accession>A0A819C6T7</accession>
<feature type="compositionally biased region" description="Polar residues" evidence="1">
    <location>
        <begin position="264"/>
        <end position="275"/>
    </location>
</feature>
<evidence type="ECO:0000313" key="3">
    <source>
        <dbReference type="EMBL" id="CAF3814436.1"/>
    </source>
</evidence>
<dbReference type="SUPFAM" id="SSF54236">
    <property type="entry name" value="Ubiquitin-like"/>
    <property type="match status" value="2"/>
</dbReference>
<dbReference type="GO" id="GO:0005634">
    <property type="term" value="C:nucleus"/>
    <property type="evidence" value="ECO:0007669"/>
    <property type="project" value="TreeGrafter"/>
</dbReference>
<sequence length="579" mass="67247">MAKNTINILCPSGHRRKAQMMPNSSLLQVLEDMCDQENLDSSEWGLLHQRTKCNLTIPWRLQSIPTNATLEMYKLENRRQTDDINVQLQLPDNSRYSGWFEPTVTLQQMLDWYRIQPDSMVAALDISMSDNYSSCPVCSYMTEEIIGEYALSNTTLRELGLPSGTAVIRYNLRPVTDAELLKINNHIDDKIARRRQQQHEQEQKSKQQQQQQREQTTKSEPIRSSPPSTSNSSRSLINSTVPTSNNEEYSIFRDPPPPVAAASLPTTTRSQQHSRTLAEALGLNLSLELESDVKYQQQQQQQPKNDFRNFKFPESTKGKDLYHNEFDDDYRRTQDVKPCDRRPIAYDLTKTRPKRDNRDNKLEELPDNFYELTADDLRSVLNSLKQQNTNDNPLETRSMRDRAQSARNIVYEQIAIRFIVNNRYILQGLFRPDEPVSRLIDFIRINLICPYINEKDFYLYTSPPRVILSDLRKPLLSYDLSPAAFVYLGHRTISPLNIQLASNIPIRTIDEANQLAAQYVFNRSRPMNERERERNILYNERPTSALSLTNRSTPRNPTNSNIDDKVLRDKLRKFIPGKK</sequence>
<dbReference type="GO" id="GO:0005737">
    <property type="term" value="C:cytoplasm"/>
    <property type="evidence" value="ECO:0007669"/>
    <property type="project" value="TreeGrafter"/>
</dbReference>
<dbReference type="Pfam" id="PF11470">
    <property type="entry name" value="TUG-UBL1"/>
    <property type="match status" value="1"/>
</dbReference>
<dbReference type="AlphaFoldDB" id="A0A819C6T7"/>
<feature type="compositionally biased region" description="Basic and acidic residues" evidence="1">
    <location>
        <begin position="305"/>
        <end position="321"/>
    </location>
</feature>
<organism evidence="3 4">
    <name type="scientific">Rotaria sordida</name>
    <dbReference type="NCBI Taxonomy" id="392033"/>
    <lineage>
        <taxon>Eukaryota</taxon>
        <taxon>Metazoa</taxon>
        <taxon>Spiralia</taxon>
        <taxon>Gnathifera</taxon>
        <taxon>Rotifera</taxon>
        <taxon>Eurotatoria</taxon>
        <taxon>Bdelloidea</taxon>
        <taxon>Philodinida</taxon>
        <taxon>Philodinidae</taxon>
        <taxon>Rotaria</taxon>
    </lineage>
</organism>
<feature type="region of interest" description="Disordered" evidence="1">
    <location>
        <begin position="543"/>
        <end position="563"/>
    </location>
</feature>
<protein>
    <recommendedName>
        <fullName evidence="2">TUG ubiquitin-like domain-containing protein</fullName>
    </recommendedName>
</protein>
<reference evidence="3" key="1">
    <citation type="submission" date="2021-02" db="EMBL/GenBank/DDBJ databases">
        <authorList>
            <person name="Nowell W R."/>
        </authorList>
    </citation>
    <scope>NUCLEOTIDE SEQUENCE</scope>
</reference>
<feature type="domain" description="TUG ubiquitin-like" evidence="2">
    <location>
        <begin position="10"/>
        <end position="72"/>
    </location>
</feature>
<dbReference type="GO" id="GO:0012506">
    <property type="term" value="C:vesicle membrane"/>
    <property type="evidence" value="ECO:0007669"/>
    <property type="project" value="TreeGrafter"/>
</dbReference>
<dbReference type="PANTHER" id="PTHR46467">
    <property type="entry name" value="TETHER CONTAINING UBX DOMAIN FOR GLUT4"/>
    <property type="match status" value="1"/>
</dbReference>
<dbReference type="GO" id="GO:0006886">
    <property type="term" value="P:intracellular protein transport"/>
    <property type="evidence" value="ECO:0007669"/>
    <property type="project" value="TreeGrafter"/>
</dbReference>
<evidence type="ECO:0000259" key="2">
    <source>
        <dbReference type="Pfam" id="PF11470"/>
    </source>
</evidence>
<dbReference type="InterPro" id="IPR021569">
    <property type="entry name" value="TUG-UBL1"/>
</dbReference>
<evidence type="ECO:0000313" key="4">
    <source>
        <dbReference type="Proteomes" id="UP000663836"/>
    </source>
</evidence>
<feature type="region of interest" description="Disordered" evidence="1">
    <location>
        <begin position="192"/>
        <end position="275"/>
    </location>
</feature>
<dbReference type="Gene3D" id="3.10.20.90">
    <property type="entry name" value="Phosphatidylinositol 3-kinase Catalytic Subunit, Chain A, domain 1"/>
    <property type="match status" value="1"/>
</dbReference>
<dbReference type="InterPro" id="IPR029071">
    <property type="entry name" value="Ubiquitin-like_domsf"/>
</dbReference>